<dbReference type="CDD" id="cd01948">
    <property type="entry name" value="EAL"/>
    <property type="match status" value="1"/>
</dbReference>
<dbReference type="SUPFAM" id="SSF141868">
    <property type="entry name" value="EAL domain-like"/>
    <property type="match status" value="1"/>
</dbReference>
<dbReference type="Pfam" id="PF00990">
    <property type="entry name" value="GGDEF"/>
    <property type="match status" value="1"/>
</dbReference>
<dbReference type="SMART" id="SM00052">
    <property type="entry name" value="EAL"/>
    <property type="match status" value="1"/>
</dbReference>
<sequence>MKQYDPVEAQSIPKKALDVMQIGVTISDVNDKILYVNAADAEMHGYTVEELLGKDIRIFARPGERRPLDPDKLKSLKNWRRESINVRKDGSSFPVQLMSDVLTGAGQEIIGMITTCEDITHRKKIEAELRESEQKYRSLVDSTDDSIYLVDSACRYLFMNKKHSLRTGIPQSEYLGRSYAYFHSPEAASVFKRNIDVVFQEGQSIQREYKSERDDQYFLQTLSPIRDQNGGIKAVTVISKNITEHRRTEERVRFLAYFDSLTGLPNRLFFRELLDKAISLAKQHERLLALLFLDLDDFKRINDTLGHDIGDELLQAIAARLLKSTRASDCITRPDENMTHGTLSRLGGDEFILLLTEIADVQDAGLVARRLLDVISEPYILKGHSVITTSSIGIALYPFDGEDAKNLLKHADLAMYHAKEMGKNNFRYYTESMKTSAFARLKMEGELNIALQSDQFSIHYQASLDVRSRKIIGSEALIRWQHPEKALISPSGFIPTAEDTGQIVSIDEWVLRRACLQNKAWQKSGLEPIVVAVNLSTAHFENQKLIEMVKQALHDAELDPRYLQLEITESKIMKNPVTAIASLNKLKSMGIRIALDDFGTGHSSLSYLRQIPLDYVKIDRSFVGNIETSPYDATIIKSIIALAHSLNFKVIAEGVETEQQLTFLRKHDCDEMQGYLFSKPMPAGEFSQLLKEGYTL</sequence>
<dbReference type="InterPro" id="IPR035919">
    <property type="entry name" value="EAL_sf"/>
</dbReference>
<dbReference type="OrthoDB" id="9759607at2"/>
<gene>
    <name evidence="5" type="ORF">NBG4_80041</name>
</gene>
<dbReference type="Proteomes" id="UP000245125">
    <property type="component" value="Unassembled WGS sequence"/>
</dbReference>
<dbReference type="PROSITE" id="PS50113">
    <property type="entry name" value="PAC"/>
    <property type="match status" value="2"/>
</dbReference>
<dbReference type="SUPFAM" id="SSF55073">
    <property type="entry name" value="Nucleotide cyclase"/>
    <property type="match status" value="1"/>
</dbReference>
<dbReference type="PROSITE" id="PS50883">
    <property type="entry name" value="EAL"/>
    <property type="match status" value="1"/>
</dbReference>
<feature type="domain" description="EAL" evidence="3">
    <location>
        <begin position="440"/>
        <end position="694"/>
    </location>
</feature>
<dbReference type="InterPro" id="IPR013656">
    <property type="entry name" value="PAS_4"/>
</dbReference>
<dbReference type="InterPro" id="IPR035965">
    <property type="entry name" value="PAS-like_dom_sf"/>
</dbReference>
<evidence type="ECO:0000313" key="5">
    <source>
        <dbReference type="EMBL" id="SPQ01941.1"/>
    </source>
</evidence>
<evidence type="ECO:0000259" key="4">
    <source>
        <dbReference type="PROSITE" id="PS50887"/>
    </source>
</evidence>
<dbReference type="PROSITE" id="PS50887">
    <property type="entry name" value="GGDEF"/>
    <property type="match status" value="1"/>
</dbReference>
<dbReference type="EMBL" id="OUUY01000130">
    <property type="protein sequence ID" value="SPQ01941.1"/>
    <property type="molecule type" value="Genomic_DNA"/>
</dbReference>
<dbReference type="SMART" id="SM00267">
    <property type="entry name" value="GGDEF"/>
    <property type="match status" value="1"/>
</dbReference>
<feature type="domain" description="GGDEF" evidence="4">
    <location>
        <begin position="286"/>
        <end position="431"/>
    </location>
</feature>
<dbReference type="FunFam" id="3.20.20.450:FF:000001">
    <property type="entry name" value="Cyclic di-GMP phosphodiesterase yahA"/>
    <property type="match status" value="1"/>
</dbReference>
<dbReference type="PROSITE" id="PS50112">
    <property type="entry name" value="PAS"/>
    <property type="match status" value="2"/>
</dbReference>
<dbReference type="InterPro" id="IPR001633">
    <property type="entry name" value="EAL_dom"/>
</dbReference>
<feature type="domain" description="PAC" evidence="2">
    <location>
        <begin position="79"/>
        <end position="131"/>
    </location>
</feature>
<dbReference type="InterPro" id="IPR000014">
    <property type="entry name" value="PAS"/>
</dbReference>
<evidence type="ECO:0000259" key="1">
    <source>
        <dbReference type="PROSITE" id="PS50112"/>
    </source>
</evidence>
<dbReference type="CDD" id="cd00130">
    <property type="entry name" value="PAS"/>
    <property type="match status" value="1"/>
</dbReference>
<feature type="domain" description="PAS" evidence="1">
    <location>
        <begin position="9"/>
        <end position="87"/>
    </location>
</feature>
<name>A0A2U3QKK5_9BACT</name>
<dbReference type="SUPFAM" id="SSF55785">
    <property type="entry name" value="PYP-like sensor domain (PAS domain)"/>
    <property type="match status" value="2"/>
</dbReference>
<dbReference type="Gene3D" id="3.30.70.270">
    <property type="match status" value="1"/>
</dbReference>
<dbReference type="SMART" id="SM00091">
    <property type="entry name" value="PAS"/>
    <property type="match status" value="2"/>
</dbReference>
<dbReference type="PANTHER" id="PTHR44757">
    <property type="entry name" value="DIGUANYLATE CYCLASE DGCP"/>
    <property type="match status" value="1"/>
</dbReference>
<evidence type="ECO:0000259" key="2">
    <source>
        <dbReference type="PROSITE" id="PS50113"/>
    </source>
</evidence>
<reference evidence="6" key="1">
    <citation type="submission" date="2018-03" db="EMBL/GenBank/DDBJ databases">
        <authorList>
            <person name="Zecchin S."/>
        </authorList>
    </citation>
    <scope>NUCLEOTIDE SEQUENCE [LARGE SCALE GENOMIC DNA]</scope>
</reference>
<dbReference type="NCBIfam" id="TIGR00229">
    <property type="entry name" value="sensory_box"/>
    <property type="match status" value="2"/>
</dbReference>
<dbReference type="NCBIfam" id="TIGR00254">
    <property type="entry name" value="GGDEF"/>
    <property type="match status" value="1"/>
</dbReference>
<dbReference type="PANTHER" id="PTHR44757:SF2">
    <property type="entry name" value="BIOFILM ARCHITECTURE MAINTENANCE PROTEIN MBAA"/>
    <property type="match status" value="1"/>
</dbReference>
<dbReference type="InterPro" id="IPR043128">
    <property type="entry name" value="Rev_trsase/Diguanyl_cyclase"/>
</dbReference>
<dbReference type="AlphaFoldDB" id="A0A2U3QKK5"/>
<proteinExistence type="predicted"/>
<dbReference type="CDD" id="cd01949">
    <property type="entry name" value="GGDEF"/>
    <property type="match status" value="1"/>
</dbReference>
<evidence type="ECO:0000259" key="3">
    <source>
        <dbReference type="PROSITE" id="PS50883"/>
    </source>
</evidence>
<dbReference type="InterPro" id="IPR000160">
    <property type="entry name" value="GGDEF_dom"/>
</dbReference>
<dbReference type="Pfam" id="PF08448">
    <property type="entry name" value="PAS_4"/>
    <property type="match status" value="1"/>
</dbReference>
<keyword evidence="6" id="KW-1185">Reference proteome</keyword>
<dbReference type="Pfam" id="PF00563">
    <property type="entry name" value="EAL"/>
    <property type="match status" value="1"/>
</dbReference>
<protein>
    <submittedName>
        <fullName evidence="5">Sensory box/GGDEF family protein</fullName>
    </submittedName>
</protein>
<feature type="domain" description="PAS" evidence="1">
    <location>
        <begin position="132"/>
        <end position="202"/>
    </location>
</feature>
<dbReference type="InterPro" id="IPR029787">
    <property type="entry name" value="Nucleotide_cyclase"/>
</dbReference>
<dbReference type="Gene3D" id="3.20.20.450">
    <property type="entry name" value="EAL domain"/>
    <property type="match status" value="1"/>
</dbReference>
<dbReference type="Pfam" id="PF13426">
    <property type="entry name" value="PAS_9"/>
    <property type="match status" value="1"/>
</dbReference>
<feature type="domain" description="PAC" evidence="2">
    <location>
        <begin position="203"/>
        <end position="254"/>
    </location>
</feature>
<dbReference type="InterPro" id="IPR000700">
    <property type="entry name" value="PAS-assoc_C"/>
</dbReference>
<dbReference type="Gene3D" id="3.30.450.20">
    <property type="entry name" value="PAS domain"/>
    <property type="match status" value="2"/>
</dbReference>
<evidence type="ECO:0000313" key="6">
    <source>
        <dbReference type="Proteomes" id="UP000245125"/>
    </source>
</evidence>
<organism evidence="5 6">
    <name type="scientific">Candidatus Sulfobium mesophilum</name>
    <dbReference type="NCBI Taxonomy" id="2016548"/>
    <lineage>
        <taxon>Bacteria</taxon>
        <taxon>Pseudomonadati</taxon>
        <taxon>Nitrospirota</taxon>
        <taxon>Nitrospiria</taxon>
        <taxon>Nitrospirales</taxon>
        <taxon>Nitrospiraceae</taxon>
        <taxon>Candidatus Sulfobium</taxon>
    </lineage>
</organism>
<accession>A0A2U3QKK5</accession>
<dbReference type="InterPro" id="IPR052155">
    <property type="entry name" value="Biofilm_reg_signaling"/>
</dbReference>